<dbReference type="Gene3D" id="3.90.79.10">
    <property type="entry name" value="Nucleoside Triphosphate Pyrophosphohydrolase"/>
    <property type="match status" value="1"/>
</dbReference>
<protein>
    <recommendedName>
        <fullName evidence="5">Nudix hydrolase domain-containing protein</fullName>
    </recommendedName>
</protein>
<dbReference type="InterPro" id="IPR000086">
    <property type="entry name" value="NUDIX_hydrolase_dom"/>
</dbReference>
<dbReference type="Pfam" id="PF00293">
    <property type="entry name" value="NUDIX"/>
    <property type="match status" value="1"/>
</dbReference>
<sequence>MALAPAIAPRRSSPPRDLTSAQPAPSQTKYHPNFDQECKTGQMRLSSWRLLLFSVLTLIMSIILPTLYKTNPLLLSTLRNKFITTATTTVTTTNNLFFRQTHKMTTFHHPSHPSIPITLPDGLTKDQLLSFHPFTSWLSTLTTSLTSQSTTPSHPFSPNPYTLRSVKIQSFDLFGHRVGFLKLVADVKNDKNETLPGAVFLRGPSVAMLVMLIPDDGKDEEERYVLLTVQPRVAAGSLEFVELPAGMVDEDGEFVGTAAREIEEELGIRIEERELRNLSEMALGEEGGGQGLGRGVYPSPGACDEFIPIFMHERRVPRDTLKEWEGKLTGLREHGENISLKLVKMGDLWRVGGRDGKTLAAVALWEGLRREGRV</sequence>
<keyword evidence="7" id="KW-1185">Reference proteome</keyword>
<evidence type="ECO:0000313" key="6">
    <source>
        <dbReference type="EMBL" id="KAK4660040.1"/>
    </source>
</evidence>
<keyword evidence="4" id="KW-0472">Membrane</keyword>
<feature type="transmembrane region" description="Helical" evidence="4">
    <location>
        <begin position="50"/>
        <end position="68"/>
    </location>
</feature>
<dbReference type="CDD" id="cd03424">
    <property type="entry name" value="NUDIX_ADPRase_Nudt5_UGPPase_Nudt14"/>
    <property type="match status" value="1"/>
</dbReference>
<dbReference type="PANTHER" id="PTHR11839">
    <property type="entry name" value="UDP/ADP-SUGAR PYROPHOSPHATASE"/>
    <property type="match status" value="1"/>
</dbReference>
<dbReference type="RefSeq" id="XP_062749010.1">
    <property type="nucleotide sequence ID" value="XM_062885982.1"/>
</dbReference>
<dbReference type="PANTHER" id="PTHR11839:SF18">
    <property type="entry name" value="NUDIX HYDROLASE DOMAIN-CONTAINING PROTEIN"/>
    <property type="match status" value="1"/>
</dbReference>
<keyword evidence="4" id="KW-1133">Transmembrane helix</keyword>
<feature type="region of interest" description="Disordered" evidence="3">
    <location>
        <begin position="1"/>
        <end position="33"/>
    </location>
</feature>
<name>A0ABR0GWA0_9PEZI</name>
<evidence type="ECO:0000259" key="5">
    <source>
        <dbReference type="PROSITE" id="PS51462"/>
    </source>
</evidence>
<keyword evidence="2" id="KW-0378">Hydrolase</keyword>
<evidence type="ECO:0000256" key="4">
    <source>
        <dbReference type="SAM" id="Phobius"/>
    </source>
</evidence>
<feature type="compositionally biased region" description="Low complexity" evidence="3">
    <location>
        <begin position="1"/>
        <end position="11"/>
    </location>
</feature>
<evidence type="ECO:0000256" key="2">
    <source>
        <dbReference type="ARBA" id="ARBA00022801"/>
    </source>
</evidence>
<proteinExistence type="predicted"/>
<evidence type="ECO:0000313" key="7">
    <source>
        <dbReference type="Proteomes" id="UP001323405"/>
    </source>
</evidence>
<gene>
    <name evidence="6" type="ORF">QC762_115640</name>
</gene>
<comment type="cofactor">
    <cofactor evidence="1">
        <name>Mg(2+)</name>
        <dbReference type="ChEBI" id="CHEBI:18420"/>
    </cofactor>
</comment>
<comment type="caution">
    <text evidence="6">The sequence shown here is derived from an EMBL/GenBank/DDBJ whole genome shotgun (WGS) entry which is preliminary data.</text>
</comment>
<dbReference type="Proteomes" id="UP001323405">
    <property type="component" value="Unassembled WGS sequence"/>
</dbReference>
<dbReference type="EMBL" id="JAFFHA010000001">
    <property type="protein sequence ID" value="KAK4660040.1"/>
    <property type="molecule type" value="Genomic_DNA"/>
</dbReference>
<organism evidence="6 7">
    <name type="scientific">Podospora pseudocomata</name>
    <dbReference type="NCBI Taxonomy" id="2093779"/>
    <lineage>
        <taxon>Eukaryota</taxon>
        <taxon>Fungi</taxon>
        <taxon>Dikarya</taxon>
        <taxon>Ascomycota</taxon>
        <taxon>Pezizomycotina</taxon>
        <taxon>Sordariomycetes</taxon>
        <taxon>Sordariomycetidae</taxon>
        <taxon>Sordariales</taxon>
        <taxon>Podosporaceae</taxon>
        <taxon>Podospora</taxon>
    </lineage>
</organism>
<keyword evidence="4" id="KW-0812">Transmembrane</keyword>
<dbReference type="SUPFAM" id="SSF55811">
    <property type="entry name" value="Nudix"/>
    <property type="match status" value="1"/>
</dbReference>
<dbReference type="PROSITE" id="PS51462">
    <property type="entry name" value="NUDIX"/>
    <property type="match status" value="1"/>
</dbReference>
<evidence type="ECO:0000256" key="3">
    <source>
        <dbReference type="SAM" id="MobiDB-lite"/>
    </source>
</evidence>
<evidence type="ECO:0000256" key="1">
    <source>
        <dbReference type="ARBA" id="ARBA00001946"/>
    </source>
</evidence>
<feature type="domain" description="Nudix hydrolase" evidence="5">
    <location>
        <begin position="201"/>
        <end position="368"/>
    </location>
</feature>
<dbReference type="GeneID" id="87905889"/>
<dbReference type="InterPro" id="IPR015797">
    <property type="entry name" value="NUDIX_hydrolase-like_dom_sf"/>
</dbReference>
<reference evidence="6 7" key="1">
    <citation type="journal article" date="2023" name="bioRxiv">
        <title>High-quality genome assemblies of four members of thePodospora anserinaspecies complex.</title>
        <authorList>
            <person name="Ament-Velasquez S.L."/>
            <person name="Vogan A.A."/>
            <person name="Wallerman O."/>
            <person name="Hartmann F."/>
            <person name="Gautier V."/>
            <person name="Silar P."/>
            <person name="Giraud T."/>
            <person name="Johannesson H."/>
        </authorList>
    </citation>
    <scope>NUCLEOTIDE SEQUENCE [LARGE SCALE GENOMIC DNA]</scope>
    <source>
        <strain evidence="6 7">CBS 415.72m</strain>
    </source>
</reference>
<accession>A0ABR0GWA0</accession>
<feature type="compositionally biased region" description="Polar residues" evidence="3">
    <location>
        <begin position="19"/>
        <end position="30"/>
    </location>
</feature>